<dbReference type="GeneID" id="118413412"/>
<dbReference type="FunFam" id="3.90.226.10:FF:000094">
    <property type="entry name" value="Enoyl-CoA hydratase EchA2"/>
    <property type="match status" value="1"/>
</dbReference>
<gene>
    <name evidence="3" type="primary">LOC118413412</name>
</gene>
<dbReference type="AlphaFoldDB" id="A0A9J7KZZ8"/>
<dbReference type="NCBIfam" id="NF006128">
    <property type="entry name" value="PRK08272.1"/>
    <property type="match status" value="1"/>
</dbReference>
<dbReference type="OMA" id="DARIGYM"/>
<dbReference type="KEGG" id="bfo:118413412"/>
<reference evidence="3" key="2">
    <citation type="submission" date="2025-08" db="UniProtKB">
        <authorList>
            <consortium name="RefSeq"/>
        </authorList>
    </citation>
    <scope>IDENTIFICATION</scope>
    <source>
        <strain evidence="3">S238N-H82</strain>
        <tissue evidence="3">Testes</tissue>
    </source>
</reference>
<protein>
    <submittedName>
        <fullName evidence="3">Probable enoyl-CoA hydratase, mitochondrial</fullName>
    </submittedName>
</protein>
<dbReference type="RefSeq" id="XP_035672674.1">
    <property type="nucleotide sequence ID" value="XM_035816781.1"/>
</dbReference>
<keyword evidence="2" id="KW-1185">Reference proteome</keyword>
<evidence type="ECO:0000256" key="1">
    <source>
        <dbReference type="ARBA" id="ARBA00005254"/>
    </source>
</evidence>
<dbReference type="InterPro" id="IPR029045">
    <property type="entry name" value="ClpP/crotonase-like_dom_sf"/>
</dbReference>
<sequence length="315" mass="34755">MNVLKYILRAPTNKLQSVCHRKLSTEATKMNFETILYTKVGRVAHIALNRPGSLNAITMDMPMELHQAVRAANADDDVRVILLYGKGKAFCSGYDLKQFAEGERGSAPGSQTMPWCPYKDYSQVMHPCTDAFMSLWRSLKPVVCKIHGYAVAGGSDIALCSDIIYMADDALIGYPPSRLWGCPTTAMWVYRVGAEKAKRLLLTGDLIDGQEAARIGLVCKSVPAAELDSETDRLVNRIASVPTNQLFFQKQVINQAVEQMGLASTQRLATIFDGMTRHSPEGVAFQERCREVGFKEAVLERDEGDWGAQGPSSKL</sequence>
<comment type="similarity">
    <text evidence="1">Belongs to the enoyl-CoA hydratase/isomerase family.</text>
</comment>
<dbReference type="PANTHER" id="PTHR43802">
    <property type="entry name" value="ENOYL-COA HYDRATASE"/>
    <property type="match status" value="1"/>
</dbReference>
<accession>A0A9J7KZZ8</accession>
<dbReference type="Pfam" id="PF00378">
    <property type="entry name" value="ECH_1"/>
    <property type="match status" value="1"/>
</dbReference>
<dbReference type="OrthoDB" id="448450at2759"/>
<dbReference type="SUPFAM" id="SSF52096">
    <property type="entry name" value="ClpP/crotonase"/>
    <property type="match status" value="1"/>
</dbReference>
<evidence type="ECO:0000313" key="3">
    <source>
        <dbReference type="RefSeq" id="XP_035672674.1"/>
    </source>
</evidence>
<dbReference type="Proteomes" id="UP000001554">
    <property type="component" value="Chromosome 4"/>
</dbReference>
<dbReference type="InterPro" id="IPR001753">
    <property type="entry name" value="Enoyl-CoA_hydra/iso"/>
</dbReference>
<proteinExistence type="inferred from homology"/>
<dbReference type="PANTHER" id="PTHR43802:SF1">
    <property type="entry name" value="IP11341P-RELATED"/>
    <property type="match status" value="1"/>
</dbReference>
<evidence type="ECO:0000313" key="2">
    <source>
        <dbReference type="Proteomes" id="UP000001554"/>
    </source>
</evidence>
<name>A0A9J7KZZ8_BRAFL</name>
<reference evidence="2" key="1">
    <citation type="journal article" date="2020" name="Nat. Ecol. Evol.">
        <title>Deeply conserved synteny resolves early events in vertebrate evolution.</title>
        <authorList>
            <person name="Simakov O."/>
            <person name="Marletaz F."/>
            <person name="Yue J.X."/>
            <person name="O'Connell B."/>
            <person name="Jenkins J."/>
            <person name="Brandt A."/>
            <person name="Calef R."/>
            <person name="Tung C.H."/>
            <person name="Huang T.K."/>
            <person name="Schmutz J."/>
            <person name="Satoh N."/>
            <person name="Yu J.K."/>
            <person name="Putnam N.H."/>
            <person name="Green R.E."/>
            <person name="Rokhsar D.S."/>
        </authorList>
    </citation>
    <scope>NUCLEOTIDE SEQUENCE [LARGE SCALE GENOMIC DNA]</scope>
    <source>
        <strain evidence="2">S238N-H82</strain>
    </source>
</reference>
<organism evidence="2 3">
    <name type="scientific">Branchiostoma floridae</name>
    <name type="common">Florida lancelet</name>
    <name type="synonym">Amphioxus</name>
    <dbReference type="NCBI Taxonomy" id="7739"/>
    <lineage>
        <taxon>Eukaryota</taxon>
        <taxon>Metazoa</taxon>
        <taxon>Chordata</taxon>
        <taxon>Cephalochordata</taxon>
        <taxon>Leptocardii</taxon>
        <taxon>Amphioxiformes</taxon>
        <taxon>Branchiostomatidae</taxon>
        <taxon>Branchiostoma</taxon>
    </lineage>
</organism>
<dbReference type="CDD" id="cd06558">
    <property type="entry name" value="crotonase-like"/>
    <property type="match status" value="1"/>
</dbReference>
<dbReference type="Gene3D" id="3.90.226.10">
    <property type="entry name" value="2-enoyl-CoA Hydratase, Chain A, domain 1"/>
    <property type="match status" value="1"/>
</dbReference>